<dbReference type="Proteomes" id="UP001139006">
    <property type="component" value="Unassembled WGS sequence"/>
</dbReference>
<feature type="transmembrane region" description="Helical" evidence="5">
    <location>
        <begin position="308"/>
        <end position="327"/>
    </location>
</feature>
<feature type="transmembrane region" description="Helical" evidence="5">
    <location>
        <begin position="363"/>
        <end position="383"/>
    </location>
</feature>
<comment type="caution">
    <text evidence="7">The sequence shown here is derived from an EMBL/GenBank/DDBJ whole genome shotgun (WGS) entry which is preliminary data.</text>
</comment>
<keyword evidence="2 5" id="KW-0812">Transmembrane</keyword>
<evidence type="ECO:0000256" key="4">
    <source>
        <dbReference type="ARBA" id="ARBA00023136"/>
    </source>
</evidence>
<evidence type="ECO:0000259" key="6">
    <source>
        <dbReference type="Pfam" id="PF12698"/>
    </source>
</evidence>
<name>A0A9X2FKK8_9LACO</name>
<dbReference type="AlphaFoldDB" id="A0A9X2FKK8"/>
<dbReference type="GO" id="GO:0140359">
    <property type="term" value="F:ABC-type transporter activity"/>
    <property type="evidence" value="ECO:0007669"/>
    <property type="project" value="InterPro"/>
</dbReference>
<comment type="subcellular location">
    <subcellularLocation>
        <location evidence="1">Membrane</location>
        <topology evidence="1">Multi-pass membrane protein</topology>
    </subcellularLocation>
</comment>
<evidence type="ECO:0000256" key="5">
    <source>
        <dbReference type="SAM" id="Phobius"/>
    </source>
</evidence>
<accession>A0A9X2FKK8</accession>
<dbReference type="GO" id="GO:0016020">
    <property type="term" value="C:membrane"/>
    <property type="evidence" value="ECO:0007669"/>
    <property type="project" value="UniProtKB-SubCell"/>
</dbReference>
<evidence type="ECO:0000313" key="7">
    <source>
        <dbReference type="EMBL" id="MCP0886053.1"/>
    </source>
</evidence>
<keyword evidence="8" id="KW-1185">Reference proteome</keyword>
<reference evidence="7 8" key="1">
    <citation type="journal article" date="2023" name="Int. J. Syst. Evol. Microbiol.">
        <title>Ligilactobacillus ubinensis sp. nov., a novel species isolated from the wild ferment of a durian fruit (Durio zibethinus).</title>
        <authorList>
            <person name="Heng Y.C."/>
            <person name="Menon N."/>
            <person name="Chen B."/>
            <person name="Loo B.Z.L."/>
            <person name="Wong G.W.J."/>
            <person name="Lim A.C.H."/>
            <person name="Silvaraju S."/>
            <person name="Kittelmann S."/>
        </authorList>
    </citation>
    <scope>NUCLEOTIDE SEQUENCE [LARGE SCALE GENOMIC DNA]</scope>
    <source>
        <strain evidence="7 8">WILCCON 0076</strain>
    </source>
</reference>
<keyword evidence="4 5" id="KW-0472">Membrane</keyword>
<feature type="transmembrane region" description="Helical" evidence="5">
    <location>
        <begin position="21"/>
        <end position="42"/>
    </location>
</feature>
<evidence type="ECO:0000256" key="1">
    <source>
        <dbReference type="ARBA" id="ARBA00004141"/>
    </source>
</evidence>
<dbReference type="Pfam" id="PF12698">
    <property type="entry name" value="ABC2_membrane_3"/>
    <property type="match status" value="1"/>
</dbReference>
<proteinExistence type="predicted"/>
<feature type="transmembrane region" description="Helical" evidence="5">
    <location>
        <begin position="233"/>
        <end position="254"/>
    </location>
</feature>
<protein>
    <submittedName>
        <fullName evidence="7">ABC transporter permease</fullName>
    </submittedName>
</protein>
<evidence type="ECO:0000256" key="2">
    <source>
        <dbReference type="ARBA" id="ARBA00022692"/>
    </source>
</evidence>
<gene>
    <name evidence="7" type="ORF">LB941_01720</name>
</gene>
<organism evidence="7 8">
    <name type="scientific">Ligilactobacillus ubinensis</name>
    <dbReference type="NCBI Taxonomy" id="2876789"/>
    <lineage>
        <taxon>Bacteria</taxon>
        <taxon>Bacillati</taxon>
        <taxon>Bacillota</taxon>
        <taxon>Bacilli</taxon>
        <taxon>Lactobacillales</taxon>
        <taxon>Lactobacillaceae</taxon>
        <taxon>Ligilactobacillus</taxon>
    </lineage>
</organism>
<sequence length="414" mass="46003">MNKFWIITKRVYCKNLKSGSWLFLVFSPLILVIIAAGIIYYISQNNQPVQVAVVSNNYVVTQFLKKSSNSEIQYENLTAKQANKKLINKEITGILKVKTKPVISAKYVELSNAETSLAIRKVQATLYGLKLNQTATQLHLTVTQLHSLASPVQVKKEIVSIENGKQIVKSNSTSVFNYVLSTGLTIFIMLIITIYGQIVAQEIAIEKGSRIMEILLTSVSATTHFFAKLTAILFLLITQLSIYFVIGKISWMWLKEQTLVKSFLPSVNIPMCWSTYSLTIILFFIIGTMTFAVLAALLGSLVSNQEQINMAVMPISLLALAGYFLSLMALSGDSTLVKFFSYIPFINIELMPVRLSLQHTTLIAANISLAIAALFLTGLTFLATKVYQSNILVYSKTGLIKKSASFFVQKNLSN</sequence>
<dbReference type="RefSeq" id="WP_253358984.1">
    <property type="nucleotide sequence ID" value="NZ_JAIULA010000002.1"/>
</dbReference>
<evidence type="ECO:0000256" key="3">
    <source>
        <dbReference type="ARBA" id="ARBA00022989"/>
    </source>
</evidence>
<dbReference type="EMBL" id="JAIULA010000002">
    <property type="protein sequence ID" value="MCP0886053.1"/>
    <property type="molecule type" value="Genomic_DNA"/>
</dbReference>
<dbReference type="InterPro" id="IPR013525">
    <property type="entry name" value="ABC2_TM"/>
</dbReference>
<evidence type="ECO:0000313" key="8">
    <source>
        <dbReference type="Proteomes" id="UP001139006"/>
    </source>
</evidence>
<feature type="domain" description="ABC-2 type transporter transmembrane" evidence="6">
    <location>
        <begin position="21"/>
        <end position="382"/>
    </location>
</feature>
<feature type="transmembrane region" description="Helical" evidence="5">
    <location>
        <begin position="175"/>
        <end position="199"/>
    </location>
</feature>
<feature type="transmembrane region" description="Helical" evidence="5">
    <location>
        <begin position="275"/>
        <end position="302"/>
    </location>
</feature>
<keyword evidence="3 5" id="KW-1133">Transmembrane helix</keyword>